<dbReference type="InterPro" id="IPR050639">
    <property type="entry name" value="SSR_resolvase"/>
</dbReference>
<dbReference type="Pfam" id="PF00239">
    <property type="entry name" value="Resolvase"/>
    <property type="match status" value="1"/>
</dbReference>
<dbReference type="EMBL" id="AEJB01000272">
    <property type="protein sequence ID" value="ELP67653.1"/>
    <property type="molecule type" value="Genomic_DNA"/>
</dbReference>
<name>L7F7T9_STRT8</name>
<reference evidence="3 4" key="1">
    <citation type="journal article" date="2011" name="Plasmid">
        <title>Streptomyces turgidiscabies Car8 contains a modular pathogenicity island that shares virulence genes with other actinobacterial plant pathogens.</title>
        <authorList>
            <person name="Huguet-Tapia J.C."/>
            <person name="Badger J.H."/>
            <person name="Loria R."/>
            <person name="Pettis G.S."/>
        </authorList>
    </citation>
    <scope>NUCLEOTIDE SEQUENCE [LARGE SCALE GENOMIC DNA]</scope>
    <source>
        <strain evidence="3 4">Car8</strain>
    </source>
</reference>
<accession>L7F7T9</accession>
<dbReference type="Pfam" id="PF07508">
    <property type="entry name" value="Recombinase"/>
    <property type="match status" value="1"/>
</dbReference>
<dbReference type="CDD" id="cd00338">
    <property type="entry name" value="Ser_Recombinase"/>
    <property type="match status" value="1"/>
</dbReference>
<dbReference type="PROSITE" id="PS51736">
    <property type="entry name" value="RECOMBINASES_3"/>
    <property type="match status" value="1"/>
</dbReference>
<proteinExistence type="predicted"/>
<evidence type="ECO:0000259" key="2">
    <source>
        <dbReference type="PROSITE" id="PS51737"/>
    </source>
</evidence>
<dbReference type="InterPro" id="IPR036162">
    <property type="entry name" value="Resolvase-like_N_sf"/>
</dbReference>
<evidence type="ECO:0000313" key="4">
    <source>
        <dbReference type="Proteomes" id="UP000010931"/>
    </source>
</evidence>
<dbReference type="Proteomes" id="UP000010931">
    <property type="component" value="Unassembled WGS sequence"/>
</dbReference>
<organism evidence="3 4">
    <name type="scientific">Streptomyces turgidiscabies (strain Car8)</name>
    <dbReference type="NCBI Taxonomy" id="698760"/>
    <lineage>
        <taxon>Bacteria</taxon>
        <taxon>Bacillati</taxon>
        <taxon>Actinomycetota</taxon>
        <taxon>Actinomycetes</taxon>
        <taxon>Kitasatosporales</taxon>
        <taxon>Streptomycetaceae</taxon>
        <taxon>Streptomyces</taxon>
    </lineage>
</organism>
<dbReference type="PANTHER" id="PTHR30461:SF23">
    <property type="entry name" value="DNA RECOMBINASE-RELATED"/>
    <property type="match status" value="1"/>
</dbReference>
<dbReference type="Gene3D" id="3.40.50.1390">
    <property type="entry name" value="Resolvase, N-terminal catalytic domain"/>
    <property type="match status" value="1"/>
</dbReference>
<feature type="domain" description="Recombinase" evidence="2">
    <location>
        <begin position="233"/>
        <end position="341"/>
    </location>
</feature>
<dbReference type="InterPro" id="IPR006119">
    <property type="entry name" value="Resolv_N"/>
</dbReference>
<feature type="domain" description="Resolvase/invertase-type recombinase catalytic" evidence="1">
    <location>
        <begin position="15"/>
        <end position="168"/>
    </location>
</feature>
<evidence type="ECO:0000313" key="3">
    <source>
        <dbReference type="EMBL" id="ELP67653.1"/>
    </source>
</evidence>
<dbReference type="Gene3D" id="3.90.1750.20">
    <property type="entry name" value="Putative Large Serine Recombinase, Chain B, Domain 2"/>
    <property type="match status" value="1"/>
</dbReference>
<dbReference type="PANTHER" id="PTHR30461">
    <property type="entry name" value="DNA-INVERTASE FROM LAMBDOID PROPHAGE"/>
    <property type="match status" value="1"/>
</dbReference>
<dbReference type="GO" id="GO:0003677">
    <property type="term" value="F:DNA binding"/>
    <property type="evidence" value="ECO:0007669"/>
    <property type="project" value="InterPro"/>
</dbReference>
<dbReference type="AlphaFoldDB" id="L7F7T9"/>
<sequence>MPLEPAITVVRRVIRCFVYARISEDREGAHLATERQVADCRAIAGQLSTPQAEYQIVRVFEDNDLSAYSGKRRPDYQAMLAALRDEEADCVIAWHTDRLHRSPVELEEYIDICGPKGIDTRTVKAGQLDLSTATGRMIARQLGVQARYEVERMIERARRARDQKVEHGEYTGGPRPFGYEADGVTPRTLLCPDCGRTGPDGFTVRRQCDGCGAVDQFTRNLSCRGCEAKDTLTVTHVCANCGIEARFEKGSEAATLRDAADAILAGTSLNSLAHEMANAGLVTSHGKQQRAPNLRAVLLRPRNAGLMKHRGDVVGRADWMPLLDEATWRSMAAVLEDPSRKPSAANVRRHLGSNIYLCGVCGATLKASSKPNRRGGGTRPVYRCRVKDCVTRDLPDLDSYVIMQLMDRLTRPDAHDLLSPREDPVDVRALQGEMRAARRRVDELAASFGAGEMDRQEWRAASGPARARLQAAEDKMKAAVKRNPAAELVSAEDPVALWNSPGFDLSRKRANIDYLMSVTVHPARRGRLPGGGYFDESTVEIDWK</sequence>
<dbReference type="RefSeq" id="WP_006377179.1">
    <property type="nucleotide sequence ID" value="NZ_AEJB01000272.1"/>
</dbReference>
<dbReference type="SMART" id="SM00857">
    <property type="entry name" value="Resolvase"/>
    <property type="match status" value="1"/>
</dbReference>
<keyword evidence="4" id="KW-1185">Reference proteome</keyword>
<dbReference type="GO" id="GO:0000150">
    <property type="term" value="F:DNA strand exchange activity"/>
    <property type="evidence" value="ECO:0007669"/>
    <property type="project" value="InterPro"/>
</dbReference>
<dbReference type="PATRIC" id="fig|698760.3.peg.3540"/>
<comment type="caution">
    <text evidence="3">The sequence shown here is derived from an EMBL/GenBank/DDBJ whole genome shotgun (WGS) entry which is preliminary data.</text>
</comment>
<dbReference type="SUPFAM" id="SSF53041">
    <property type="entry name" value="Resolvase-like"/>
    <property type="match status" value="1"/>
</dbReference>
<gene>
    <name evidence="3" type="ORF">STRTUCAR8_08527</name>
</gene>
<dbReference type="PROSITE" id="PS51737">
    <property type="entry name" value="RECOMBINASE_DNA_BIND"/>
    <property type="match status" value="1"/>
</dbReference>
<protein>
    <submittedName>
        <fullName evidence="3">Resolvase, N-terminal domain protein</fullName>
    </submittedName>
</protein>
<dbReference type="InterPro" id="IPR011109">
    <property type="entry name" value="DNA_bind_recombinase_dom"/>
</dbReference>
<evidence type="ECO:0000259" key="1">
    <source>
        <dbReference type="PROSITE" id="PS51736"/>
    </source>
</evidence>
<dbReference type="InterPro" id="IPR038109">
    <property type="entry name" value="DNA_bind_recomb_sf"/>
</dbReference>